<evidence type="ECO:0000256" key="4">
    <source>
        <dbReference type="ARBA" id="ARBA00022643"/>
    </source>
</evidence>
<keyword evidence="3" id="KW-0285">Flavoprotein</keyword>
<evidence type="ECO:0000256" key="5">
    <source>
        <dbReference type="ARBA" id="ARBA00022975"/>
    </source>
</evidence>
<dbReference type="InterPro" id="IPR023359">
    <property type="entry name" value="Dihydro_DH_chainA_dom2"/>
</dbReference>
<name>A0ABQ0L897_MYCCL</name>
<evidence type="ECO:0000256" key="1">
    <source>
        <dbReference type="ARBA" id="ARBA00001917"/>
    </source>
</evidence>
<feature type="domain" description="Dihydroorotate dehydrogenase catalytic" evidence="7">
    <location>
        <begin position="26"/>
        <end position="307"/>
    </location>
</feature>
<evidence type="ECO:0000313" key="9">
    <source>
        <dbReference type="Proteomes" id="UP000815677"/>
    </source>
</evidence>
<dbReference type="InterPro" id="IPR050074">
    <property type="entry name" value="DHO_dehydrogenase"/>
</dbReference>
<evidence type="ECO:0000313" key="8">
    <source>
        <dbReference type="EMBL" id="GAT46061.1"/>
    </source>
</evidence>
<accession>A0ABQ0L897</accession>
<dbReference type="Gene3D" id="2.30.26.10">
    <property type="entry name" value="Dihydroorotate Dehydrogenase A, chain A, domain 2"/>
    <property type="match status" value="1"/>
</dbReference>
<dbReference type="Proteomes" id="UP000815677">
    <property type="component" value="Unassembled WGS sequence"/>
</dbReference>
<gene>
    <name evidence="8" type="ORF">MCHLO_03603</name>
</gene>
<comment type="pathway">
    <text evidence="2">Pyrimidine metabolism; UMP biosynthesis via de novo pathway.</text>
</comment>
<sequence>MARIGTLDIVPALVNSSCAWSSNLEQLTALFDCPYTGAVITRTTTLNGFAEDSETHTVAFASESLSTLNSYGYSPHKLSQYLEWIGSILSGTSSKKPFIVSTTASDPESMQRVVSEIQVLRKKFPQIGIEFNTSCPNIQGSPPAGYTPRELRPLLLVLADAWAADPTLTIGLKLPPYVHAAEFAKVIHVLRGLCTLEPGSGAARSPIAYLACTNTLGNSLLFADQVEGNTAAQFAVPTALGGLAGESLHPLALGNVRSFSEALKAEGSSSGLRDVVIIGIGGVTTAAAAERMRKAGAKVVGSATLFGKEVAALASIALAFRGLAGFGRLCRRGTKQRCGGAARYKATRGLSDEEFEPRVVELFAKSDSWLLLLFVKTRAPLFQHLASCSVAGRAVDFVDSGNNLLTPMPGWVSSGWRICRTTDSHKGEYDVQFDRYWSALSTFWSTFVLRRLSRVTDFDMSASEKETGLDAFCKSCPSQETEALGSRKRRCRCRVDPDVLTCKWVG</sequence>
<reference evidence="8" key="1">
    <citation type="submission" date="2014-09" db="EMBL/GenBank/DDBJ databases">
        <title>Genome sequence of the luminous mushroom Mycena chlorophos for searching fungal bioluminescence genes.</title>
        <authorList>
            <person name="Tanaka Y."/>
            <person name="Kasuga D."/>
            <person name="Oba Y."/>
            <person name="Hase S."/>
            <person name="Sato K."/>
            <person name="Oba Y."/>
            <person name="Sakakibara Y."/>
        </authorList>
    </citation>
    <scope>NUCLEOTIDE SEQUENCE</scope>
</reference>
<organism evidence="8 9">
    <name type="scientific">Mycena chlorophos</name>
    <name type="common">Agaric fungus</name>
    <name type="synonym">Agaricus chlorophos</name>
    <dbReference type="NCBI Taxonomy" id="658473"/>
    <lineage>
        <taxon>Eukaryota</taxon>
        <taxon>Fungi</taxon>
        <taxon>Dikarya</taxon>
        <taxon>Basidiomycota</taxon>
        <taxon>Agaricomycotina</taxon>
        <taxon>Agaricomycetes</taxon>
        <taxon>Agaricomycetidae</taxon>
        <taxon>Agaricales</taxon>
        <taxon>Marasmiineae</taxon>
        <taxon>Mycenaceae</taxon>
        <taxon>Mycena</taxon>
    </lineage>
</organism>
<dbReference type="InterPro" id="IPR005720">
    <property type="entry name" value="Dihydroorotate_DH_cat"/>
</dbReference>
<proteinExistence type="predicted"/>
<evidence type="ECO:0000256" key="2">
    <source>
        <dbReference type="ARBA" id="ARBA00004725"/>
    </source>
</evidence>
<keyword evidence="9" id="KW-1185">Reference proteome</keyword>
<dbReference type="EMBL" id="DF842131">
    <property type="protein sequence ID" value="GAT46061.1"/>
    <property type="molecule type" value="Genomic_DNA"/>
</dbReference>
<comment type="cofactor">
    <cofactor evidence="1">
        <name>FMN</name>
        <dbReference type="ChEBI" id="CHEBI:58210"/>
    </cofactor>
</comment>
<evidence type="ECO:0000256" key="6">
    <source>
        <dbReference type="ARBA" id="ARBA00023002"/>
    </source>
</evidence>
<keyword evidence="4" id="KW-0288">FMN</keyword>
<keyword evidence="6" id="KW-0560">Oxidoreductase</keyword>
<protein>
    <recommendedName>
        <fullName evidence="7">Dihydroorotate dehydrogenase catalytic domain-containing protein</fullName>
    </recommendedName>
</protein>
<evidence type="ECO:0000259" key="7">
    <source>
        <dbReference type="Pfam" id="PF01180"/>
    </source>
</evidence>
<keyword evidence="5" id="KW-0665">Pyrimidine biosynthesis</keyword>
<dbReference type="PANTHER" id="PTHR48109:SF1">
    <property type="entry name" value="DIHYDROOROTATE DEHYDROGENASE (FUMARATE)"/>
    <property type="match status" value="1"/>
</dbReference>
<dbReference type="Pfam" id="PF01180">
    <property type="entry name" value="DHO_dh"/>
    <property type="match status" value="1"/>
</dbReference>
<dbReference type="SUPFAM" id="SSF51395">
    <property type="entry name" value="FMN-linked oxidoreductases"/>
    <property type="match status" value="1"/>
</dbReference>
<evidence type="ECO:0000256" key="3">
    <source>
        <dbReference type="ARBA" id="ARBA00022630"/>
    </source>
</evidence>
<dbReference type="InterPro" id="IPR013785">
    <property type="entry name" value="Aldolase_TIM"/>
</dbReference>
<dbReference type="Gene3D" id="3.20.20.70">
    <property type="entry name" value="Aldolase class I"/>
    <property type="match status" value="1"/>
</dbReference>
<dbReference type="PANTHER" id="PTHR48109">
    <property type="entry name" value="DIHYDROOROTATE DEHYDROGENASE (QUINONE), MITOCHONDRIAL-RELATED"/>
    <property type="match status" value="1"/>
</dbReference>